<dbReference type="InterPro" id="IPR030678">
    <property type="entry name" value="Peptide/Ni-bd"/>
</dbReference>
<feature type="domain" description="Solute-binding protein family 5" evidence="4">
    <location>
        <begin position="84"/>
        <end position="477"/>
    </location>
</feature>
<proteinExistence type="inferred from homology"/>
<dbReference type="GO" id="GO:0042597">
    <property type="term" value="C:periplasmic space"/>
    <property type="evidence" value="ECO:0007669"/>
    <property type="project" value="UniProtKB-ARBA"/>
</dbReference>
<accession>A0A846HE10</accession>
<dbReference type="AlphaFoldDB" id="A0A846HE10"/>
<dbReference type="GO" id="GO:0043190">
    <property type="term" value="C:ATP-binding cassette (ABC) transporter complex"/>
    <property type="evidence" value="ECO:0007669"/>
    <property type="project" value="InterPro"/>
</dbReference>
<dbReference type="Gene3D" id="3.90.76.10">
    <property type="entry name" value="Dipeptide-binding Protein, Domain 1"/>
    <property type="match status" value="1"/>
</dbReference>
<dbReference type="Gene3D" id="3.10.105.10">
    <property type="entry name" value="Dipeptide-binding Protein, Domain 3"/>
    <property type="match status" value="1"/>
</dbReference>
<gene>
    <name evidence="5" type="ORF">PI95_020730</name>
</gene>
<dbReference type="SUPFAM" id="SSF53850">
    <property type="entry name" value="Periplasmic binding protein-like II"/>
    <property type="match status" value="1"/>
</dbReference>
<evidence type="ECO:0000259" key="4">
    <source>
        <dbReference type="Pfam" id="PF00496"/>
    </source>
</evidence>
<dbReference type="PIRSF" id="PIRSF002741">
    <property type="entry name" value="MppA"/>
    <property type="match status" value="1"/>
</dbReference>
<dbReference type="GO" id="GO:0015833">
    <property type="term" value="P:peptide transport"/>
    <property type="evidence" value="ECO:0007669"/>
    <property type="project" value="TreeGrafter"/>
</dbReference>
<dbReference type="Proteomes" id="UP000031549">
    <property type="component" value="Unassembled WGS sequence"/>
</dbReference>
<organism evidence="5 6">
    <name type="scientific">Hassallia byssoidea VB512170</name>
    <dbReference type="NCBI Taxonomy" id="1304833"/>
    <lineage>
        <taxon>Bacteria</taxon>
        <taxon>Bacillati</taxon>
        <taxon>Cyanobacteriota</taxon>
        <taxon>Cyanophyceae</taxon>
        <taxon>Nostocales</taxon>
        <taxon>Tolypothrichaceae</taxon>
        <taxon>Hassallia</taxon>
    </lineage>
</organism>
<dbReference type="InterPro" id="IPR039424">
    <property type="entry name" value="SBP_5"/>
</dbReference>
<keyword evidence="2" id="KW-0813">Transport</keyword>
<name>A0A846HE10_9CYAN</name>
<protein>
    <submittedName>
        <fullName evidence="5">ABC transporter substrate-binding protein</fullName>
    </submittedName>
</protein>
<evidence type="ECO:0000256" key="2">
    <source>
        <dbReference type="ARBA" id="ARBA00022448"/>
    </source>
</evidence>
<dbReference type="PANTHER" id="PTHR30290">
    <property type="entry name" value="PERIPLASMIC BINDING COMPONENT OF ABC TRANSPORTER"/>
    <property type="match status" value="1"/>
</dbReference>
<dbReference type="PANTHER" id="PTHR30290:SF9">
    <property type="entry name" value="OLIGOPEPTIDE-BINDING PROTEIN APPA"/>
    <property type="match status" value="1"/>
</dbReference>
<reference evidence="5 6" key="1">
    <citation type="journal article" date="2015" name="Genome Announc.">
        <title>Draft Genome Sequence of Cyanobacterium Hassallia byssoidea Strain VB512170, Isolated from Monuments in India.</title>
        <authorList>
            <person name="Singh D."/>
            <person name="Chandrababunaidu M.M."/>
            <person name="Panda A."/>
            <person name="Sen D."/>
            <person name="Bhattacharyya S."/>
            <person name="Adhikary S.P."/>
            <person name="Tripathy S."/>
        </authorList>
    </citation>
    <scope>NUCLEOTIDE SEQUENCE [LARGE SCALE GENOMIC DNA]</scope>
    <source>
        <strain evidence="5 6">VB512170</strain>
    </source>
</reference>
<evidence type="ECO:0000256" key="1">
    <source>
        <dbReference type="ARBA" id="ARBA00005695"/>
    </source>
</evidence>
<evidence type="ECO:0000313" key="5">
    <source>
        <dbReference type="EMBL" id="NEU74914.1"/>
    </source>
</evidence>
<dbReference type="GO" id="GO:1904680">
    <property type="term" value="F:peptide transmembrane transporter activity"/>
    <property type="evidence" value="ECO:0007669"/>
    <property type="project" value="TreeGrafter"/>
</dbReference>
<dbReference type="InterPro" id="IPR000914">
    <property type="entry name" value="SBP_5_dom"/>
</dbReference>
<evidence type="ECO:0000256" key="3">
    <source>
        <dbReference type="ARBA" id="ARBA00022729"/>
    </source>
</evidence>
<dbReference type="CDD" id="cd08500">
    <property type="entry name" value="PBP2_NikA_DppA_OppA_like_4"/>
    <property type="match status" value="1"/>
</dbReference>
<comment type="similarity">
    <text evidence="1">Belongs to the bacterial solute-binding protein 5 family.</text>
</comment>
<keyword evidence="3" id="KW-0732">Signal</keyword>
<dbReference type="EMBL" id="JTCM02000053">
    <property type="protein sequence ID" value="NEU74914.1"/>
    <property type="molecule type" value="Genomic_DNA"/>
</dbReference>
<dbReference type="Pfam" id="PF00496">
    <property type="entry name" value="SBP_bac_5"/>
    <property type="match status" value="1"/>
</dbReference>
<evidence type="ECO:0000313" key="6">
    <source>
        <dbReference type="Proteomes" id="UP000031549"/>
    </source>
</evidence>
<dbReference type="Gene3D" id="3.40.190.10">
    <property type="entry name" value="Periplasmic binding protein-like II"/>
    <property type="match status" value="1"/>
</dbReference>
<keyword evidence="6" id="KW-1185">Reference proteome</keyword>
<sequence>MSLFSTIFAAIWRFWLLVILVTTALIVFACNQIHLQRPSTPTNQLITSIVGEPQTFNAALNQTGVNIFGLTYEGLVRENPVTGIEPALAESWKISDDKLRIVFYLRSGLKWSDGKPLTADDVVFTYNNVYFNNEISLIATVFQIGIRGELPKVRKLDEHQVEFILPEPYVPFLGLTTAEVLPAHALEASVKTKDKQGKPMFLTKWGTDTSPTQLIVNGPYILERYDIGQRLVFRRNPHYWRKDAQGNEQPYIERIVWQIVGSTDTSLLQFRSGGLDVVEVEPQYFSLLKQQEKQGNYKIYSEPSFRPEFFAFNLNKAIRDGKPLVDPIKSRWFNTVEFRQAVAYAIDRQTMLNNTFQGLGKLEYSPILRQSSYYLSPSKGLKVYDYNPQKAKELLLKAGFKYNDKNQLLDAKGNHVRFTLITSAENKTLESMGAQIKQDLRKIGIQVDFVTMANNTLADKLLNSQDWETSLGALLSSLEPNDLAALWTPESSLFNFKPQARPKLVQGWQVADWQAEIGRLYRQAALEFDDTKRKAIYAKTQQLAQEYLPCIYLINRLEMLAVRDRFQPIKYSAKYVPLAHKFWNIYEIKVTQ</sequence>
<comment type="caution">
    <text evidence="5">The sequence shown here is derived from an EMBL/GenBank/DDBJ whole genome shotgun (WGS) entry which is preliminary data.</text>
</comment>
<dbReference type="RefSeq" id="WP_039737285.1">
    <property type="nucleotide sequence ID" value="NZ_JTCM02000053.1"/>
</dbReference>